<proteinExistence type="predicted"/>
<dbReference type="AlphaFoldDB" id="A0A1X7V6Q2"/>
<protein>
    <submittedName>
        <fullName evidence="1">Uncharacterized protein</fullName>
    </submittedName>
</protein>
<accession>A0A1X7V6Q2</accession>
<organism evidence="1">
    <name type="scientific">Amphimedon queenslandica</name>
    <name type="common">Sponge</name>
    <dbReference type="NCBI Taxonomy" id="400682"/>
    <lineage>
        <taxon>Eukaryota</taxon>
        <taxon>Metazoa</taxon>
        <taxon>Porifera</taxon>
        <taxon>Demospongiae</taxon>
        <taxon>Heteroscleromorpha</taxon>
        <taxon>Haplosclerida</taxon>
        <taxon>Niphatidae</taxon>
        <taxon>Amphimedon</taxon>
    </lineage>
</organism>
<evidence type="ECO:0000313" key="1">
    <source>
        <dbReference type="EnsemblMetazoa" id="Aqu2.1.35661_001"/>
    </source>
</evidence>
<dbReference type="EnsemblMetazoa" id="Aqu2.1.35661_001">
    <property type="protein sequence ID" value="Aqu2.1.35661_001"/>
    <property type="gene ID" value="Aqu2.1.35661"/>
</dbReference>
<reference evidence="1" key="1">
    <citation type="submission" date="2017-05" db="UniProtKB">
        <authorList>
            <consortium name="EnsemblMetazoa"/>
        </authorList>
    </citation>
    <scope>IDENTIFICATION</scope>
</reference>
<name>A0A1X7V6Q2_AMPQE</name>
<sequence>ASIPGLELLQVELDGVQKLVKVAFLQLKGLLEVVGLQLLVVVAGIARGSGGGGTPCS</sequence>
<dbReference type="InParanoid" id="A0A1X7V6Q2"/>